<evidence type="ECO:0000256" key="1">
    <source>
        <dbReference type="ARBA" id="ARBA00004442"/>
    </source>
</evidence>
<dbReference type="AlphaFoldDB" id="A0A0W8FMA3"/>
<sequence length="292" mass="28762">MVASANSALDANFMNAIAGGNTITGQLGNVMNATTGANTLNALGANGSNNIVANAATGTNNIEGAHNNMGVATAGSINTIGNSNSATTVSITGGNASASFVNNNARMGVTGGSEFVATDDQLTATTADGSGLTVNNGDVVALKNTVGNDGYGPGHGLTINPDSTVLSGGTTSTTLTLNNYGATFADTTTGGPARVTGVADGVSDWDAVNYRQLRKAYEGIAAVSALSAIPGTLPGKKFAIGAGYGYFESESAVAVGLKAIIMDRVSVSAGVGIGVSDKHSDFSANAGISYSF</sequence>
<dbReference type="Gene3D" id="3.30.1300.30">
    <property type="entry name" value="GSPII I/J protein-like"/>
    <property type="match status" value="1"/>
</dbReference>
<organism evidence="8">
    <name type="scientific">hydrocarbon metagenome</name>
    <dbReference type="NCBI Taxonomy" id="938273"/>
    <lineage>
        <taxon>unclassified sequences</taxon>
        <taxon>metagenomes</taxon>
        <taxon>ecological metagenomes</taxon>
    </lineage>
</organism>
<evidence type="ECO:0000259" key="7">
    <source>
        <dbReference type="Pfam" id="PF03895"/>
    </source>
</evidence>
<dbReference type="InterPro" id="IPR005594">
    <property type="entry name" value="YadA_C"/>
</dbReference>
<evidence type="ECO:0000256" key="2">
    <source>
        <dbReference type="ARBA" id="ARBA00022452"/>
    </source>
</evidence>
<dbReference type="InterPro" id="IPR045584">
    <property type="entry name" value="Pilin-like"/>
</dbReference>
<keyword evidence="2" id="KW-1134">Transmembrane beta strand</keyword>
<evidence type="ECO:0000256" key="6">
    <source>
        <dbReference type="ARBA" id="ARBA00023237"/>
    </source>
</evidence>
<keyword evidence="5" id="KW-0472">Membrane</keyword>
<gene>
    <name evidence="8" type="ORF">ASZ90_008178</name>
</gene>
<name>A0A0W8FMA3_9ZZZZ</name>
<keyword evidence="3" id="KW-0812">Transmembrane</keyword>
<evidence type="ECO:0000256" key="5">
    <source>
        <dbReference type="ARBA" id="ARBA00023136"/>
    </source>
</evidence>
<proteinExistence type="predicted"/>
<dbReference type="SUPFAM" id="SSF54523">
    <property type="entry name" value="Pili subunits"/>
    <property type="match status" value="1"/>
</dbReference>
<comment type="caution">
    <text evidence="8">The sequence shown here is derived from an EMBL/GenBank/DDBJ whole genome shotgun (WGS) entry which is preliminary data.</text>
</comment>
<evidence type="ECO:0000313" key="8">
    <source>
        <dbReference type="EMBL" id="KUG22054.1"/>
    </source>
</evidence>
<dbReference type="EMBL" id="LNQE01000992">
    <property type="protein sequence ID" value="KUG22054.1"/>
    <property type="molecule type" value="Genomic_DNA"/>
</dbReference>
<feature type="domain" description="Trimeric autotransporter adhesin YadA-like C-terminal membrane anchor" evidence="7">
    <location>
        <begin position="234"/>
        <end position="292"/>
    </location>
</feature>
<reference evidence="8" key="1">
    <citation type="journal article" date="2015" name="Proc. Natl. Acad. Sci. U.S.A.">
        <title>Networks of energetic and metabolic interactions define dynamics in microbial communities.</title>
        <authorList>
            <person name="Embree M."/>
            <person name="Liu J.K."/>
            <person name="Al-Bassam M.M."/>
            <person name="Zengler K."/>
        </authorList>
    </citation>
    <scope>NUCLEOTIDE SEQUENCE</scope>
</reference>
<dbReference type="Pfam" id="PF03895">
    <property type="entry name" value="YadA_anchor"/>
    <property type="match status" value="1"/>
</dbReference>
<comment type="subcellular location">
    <subcellularLocation>
        <location evidence="1">Cell outer membrane</location>
    </subcellularLocation>
</comment>
<dbReference type="GO" id="GO:0009279">
    <property type="term" value="C:cell outer membrane"/>
    <property type="evidence" value="ECO:0007669"/>
    <property type="project" value="UniProtKB-SubCell"/>
</dbReference>
<evidence type="ECO:0000256" key="3">
    <source>
        <dbReference type="ARBA" id="ARBA00022692"/>
    </source>
</evidence>
<keyword evidence="4" id="KW-0732">Signal</keyword>
<evidence type="ECO:0000256" key="4">
    <source>
        <dbReference type="ARBA" id="ARBA00022729"/>
    </source>
</evidence>
<accession>A0A0W8FMA3</accession>
<protein>
    <submittedName>
        <fullName evidence="8">Autotransporter adhesin</fullName>
    </submittedName>
</protein>
<keyword evidence="6" id="KW-0998">Cell outer membrane</keyword>